<dbReference type="STRING" id="72664.V4LXJ9"/>
<dbReference type="PRINTS" id="PR00625">
    <property type="entry name" value="JDOMAIN"/>
</dbReference>
<gene>
    <name evidence="3" type="ORF">EUTSA_v10026830mg</name>
</gene>
<dbReference type="PROSITE" id="PS50076">
    <property type="entry name" value="DNAJ_2"/>
    <property type="match status" value="1"/>
</dbReference>
<name>V4LXJ9_EUTSA</name>
<dbReference type="InterPro" id="IPR001623">
    <property type="entry name" value="DnaJ_domain"/>
</dbReference>
<keyword evidence="4" id="KW-1185">Reference proteome</keyword>
<feature type="compositionally biased region" description="Basic residues" evidence="1">
    <location>
        <begin position="128"/>
        <end position="140"/>
    </location>
</feature>
<dbReference type="Proteomes" id="UP000030689">
    <property type="component" value="Unassembled WGS sequence"/>
</dbReference>
<dbReference type="SMART" id="SM00271">
    <property type="entry name" value="DnaJ"/>
    <property type="match status" value="1"/>
</dbReference>
<dbReference type="PANTHER" id="PTHR44137:SF10">
    <property type="entry name" value="J DOMAIN-CONTAINING PROTEIN"/>
    <property type="match status" value="1"/>
</dbReference>
<protein>
    <recommendedName>
        <fullName evidence="2">J domain-containing protein</fullName>
    </recommendedName>
</protein>
<feature type="region of interest" description="Disordered" evidence="1">
    <location>
        <begin position="124"/>
        <end position="170"/>
    </location>
</feature>
<dbReference type="EMBL" id="KI517384">
    <property type="protein sequence ID" value="ESQ55410.1"/>
    <property type="molecule type" value="Genomic_DNA"/>
</dbReference>
<dbReference type="KEGG" id="eus:EUTSA_v10026830mg"/>
<evidence type="ECO:0000259" key="2">
    <source>
        <dbReference type="PROSITE" id="PS50076"/>
    </source>
</evidence>
<organism evidence="3 4">
    <name type="scientific">Eutrema salsugineum</name>
    <name type="common">Saltwater cress</name>
    <name type="synonym">Sisymbrium salsugineum</name>
    <dbReference type="NCBI Taxonomy" id="72664"/>
    <lineage>
        <taxon>Eukaryota</taxon>
        <taxon>Viridiplantae</taxon>
        <taxon>Streptophyta</taxon>
        <taxon>Embryophyta</taxon>
        <taxon>Tracheophyta</taxon>
        <taxon>Spermatophyta</taxon>
        <taxon>Magnoliopsida</taxon>
        <taxon>eudicotyledons</taxon>
        <taxon>Gunneridae</taxon>
        <taxon>Pentapetalae</taxon>
        <taxon>rosids</taxon>
        <taxon>malvids</taxon>
        <taxon>Brassicales</taxon>
        <taxon>Brassicaceae</taxon>
        <taxon>Eutremeae</taxon>
        <taxon>Eutrema</taxon>
    </lineage>
</organism>
<dbReference type="Gramene" id="ESQ55410">
    <property type="protein sequence ID" value="ESQ55410"/>
    <property type="gene ID" value="EUTSA_v10026830mg"/>
</dbReference>
<proteinExistence type="predicted"/>
<evidence type="ECO:0000313" key="3">
    <source>
        <dbReference type="EMBL" id="ESQ55410.1"/>
    </source>
</evidence>
<dbReference type="AlphaFoldDB" id="V4LXJ9"/>
<accession>V4LXJ9</accession>
<dbReference type="CDD" id="cd06257">
    <property type="entry name" value="DnaJ"/>
    <property type="match status" value="1"/>
</dbReference>
<dbReference type="PANTHER" id="PTHR44137">
    <property type="entry name" value="BNAC03G44070D PROTEIN"/>
    <property type="match status" value="1"/>
</dbReference>
<dbReference type="SUPFAM" id="SSF46565">
    <property type="entry name" value="Chaperone J-domain"/>
    <property type="match status" value="1"/>
</dbReference>
<dbReference type="eggNOG" id="ENOG502QQV4">
    <property type="taxonomic scope" value="Eukaryota"/>
</dbReference>
<reference evidence="3 4" key="1">
    <citation type="journal article" date="2013" name="Front. Plant Sci.">
        <title>The Reference Genome of the Halophytic Plant Eutrema salsugineum.</title>
        <authorList>
            <person name="Yang R."/>
            <person name="Jarvis D.E."/>
            <person name="Chen H."/>
            <person name="Beilstein M.A."/>
            <person name="Grimwood J."/>
            <person name="Jenkins J."/>
            <person name="Shu S."/>
            <person name="Prochnik S."/>
            <person name="Xin M."/>
            <person name="Ma C."/>
            <person name="Schmutz J."/>
            <person name="Wing R.A."/>
            <person name="Mitchell-Olds T."/>
            <person name="Schumaker K.S."/>
            <person name="Wang X."/>
        </authorList>
    </citation>
    <scope>NUCLEOTIDE SEQUENCE [LARGE SCALE GENOMIC DNA]</scope>
</reference>
<dbReference type="Pfam" id="PF00226">
    <property type="entry name" value="DnaJ"/>
    <property type="match status" value="1"/>
</dbReference>
<dbReference type="Gene3D" id="1.10.287.110">
    <property type="entry name" value="DnaJ domain"/>
    <property type="match status" value="1"/>
</dbReference>
<dbReference type="InterPro" id="IPR036869">
    <property type="entry name" value="J_dom_sf"/>
</dbReference>
<evidence type="ECO:0000256" key="1">
    <source>
        <dbReference type="SAM" id="MobiDB-lite"/>
    </source>
</evidence>
<feature type="non-terminal residue" evidence="3">
    <location>
        <position position="312"/>
    </location>
</feature>
<feature type="domain" description="J" evidence="2">
    <location>
        <begin position="64"/>
        <end position="128"/>
    </location>
</feature>
<evidence type="ECO:0000313" key="4">
    <source>
        <dbReference type="Proteomes" id="UP000030689"/>
    </source>
</evidence>
<sequence>MECNKVEARRAIIIAERNDYIGAKKFVNKAKNLYPELDGLKQISTMINVYISASNKINGEGEADWYGILGVDPLADDEAVKKQYKKLALLIHPDKNKFHGANEAFKLVSEAWCLLSDKTKRNAYDQKRKSKQVKQKKRGMQQKPPKRYEPEASSNKPKHEPEPGSSSKNEKAGMFMTKCNRCNTYCQFVRDSCLNITLPCPNCGQDFVAAEILPKIIDGRPVFGFSESTCDTSSSPWESDEAKAAYELRMKSWFEPEPEPEHGSSSKKQKCCKLKNMNAYMSLCYKGFLRNRRTVTVKLSDDGKFRCHTHLL</sequence>
<dbReference type="OMA" id="AQYKREP"/>